<dbReference type="PANTHER" id="PTHR34069:SF2">
    <property type="entry name" value="BETA-KETOACYL-[ACYL-CARRIER-PROTEIN] SYNTHASE III"/>
    <property type="match status" value="1"/>
</dbReference>
<dbReference type="InterPro" id="IPR013751">
    <property type="entry name" value="ACP_syn_III_N"/>
</dbReference>
<organism evidence="5 6">
    <name type="scientific">Paenibacillus radicis</name>
    <name type="common">ex Gao et al. 2016</name>
    <dbReference type="NCBI Taxonomy" id="1737354"/>
    <lineage>
        <taxon>Bacteria</taxon>
        <taxon>Bacillati</taxon>
        <taxon>Bacillota</taxon>
        <taxon>Bacilli</taxon>
        <taxon>Bacillales</taxon>
        <taxon>Paenibacillaceae</taxon>
        <taxon>Paenibacillus</taxon>
    </lineage>
</organism>
<evidence type="ECO:0000256" key="1">
    <source>
        <dbReference type="ARBA" id="ARBA00022679"/>
    </source>
</evidence>
<dbReference type="RefSeq" id="WP_188889960.1">
    <property type="nucleotide sequence ID" value="NZ_BMHY01000005.1"/>
</dbReference>
<dbReference type="AlphaFoldDB" id="A0A917M1I2"/>
<dbReference type="Proteomes" id="UP000600247">
    <property type="component" value="Unassembled WGS sequence"/>
</dbReference>
<name>A0A917M1I2_9BACL</name>
<dbReference type="PROSITE" id="PS51257">
    <property type="entry name" value="PROKAR_LIPOPROTEIN"/>
    <property type="match status" value="1"/>
</dbReference>
<dbReference type="GO" id="GO:0004315">
    <property type="term" value="F:3-oxoacyl-[acyl-carrier-protein] synthase activity"/>
    <property type="evidence" value="ECO:0007669"/>
    <property type="project" value="InterPro"/>
</dbReference>
<evidence type="ECO:0000313" key="6">
    <source>
        <dbReference type="Proteomes" id="UP000600247"/>
    </source>
</evidence>
<evidence type="ECO:0000313" key="5">
    <source>
        <dbReference type="EMBL" id="GGG71949.1"/>
    </source>
</evidence>
<proteinExistence type="predicted"/>
<gene>
    <name evidence="5" type="ORF">GCM10010918_29500</name>
</gene>
<dbReference type="GO" id="GO:0006633">
    <property type="term" value="P:fatty acid biosynthetic process"/>
    <property type="evidence" value="ECO:0007669"/>
    <property type="project" value="InterPro"/>
</dbReference>
<comment type="caution">
    <text evidence="5">The sequence shown here is derived from an EMBL/GenBank/DDBJ whole genome shotgun (WGS) entry which is preliminary data.</text>
</comment>
<dbReference type="EMBL" id="BMHY01000005">
    <property type="protein sequence ID" value="GGG71949.1"/>
    <property type="molecule type" value="Genomic_DNA"/>
</dbReference>
<keyword evidence="2" id="KW-0012">Acyltransferase</keyword>
<accession>A0A917M1I2</accession>
<keyword evidence="6" id="KW-1185">Reference proteome</keyword>
<dbReference type="GO" id="GO:0044550">
    <property type="term" value="P:secondary metabolite biosynthetic process"/>
    <property type="evidence" value="ECO:0007669"/>
    <property type="project" value="TreeGrafter"/>
</dbReference>
<dbReference type="PANTHER" id="PTHR34069">
    <property type="entry name" value="3-OXOACYL-[ACYL-CARRIER-PROTEIN] SYNTHASE 3"/>
    <property type="match status" value="1"/>
</dbReference>
<keyword evidence="1" id="KW-0808">Transferase</keyword>
<evidence type="ECO:0000259" key="3">
    <source>
        <dbReference type="Pfam" id="PF08541"/>
    </source>
</evidence>
<evidence type="ECO:0000259" key="4">
    <source>
        <dbReference type="Pfam" id="PF08545"/>
    </source>
</evidence>
<evidence type="ECO:0000256" key="2">
    <source>
        <dbReference type="ARBA" id="ARBA00023315"/>
    </source>
</evidence>
<dbReference type="Pfam" id="PF08541">
    <property type="entry name" value="ACP_syn_III_C"/>
    <property type="match status" value="1"/>
</dbReference>
<dbReference type="InterPro" id="IPR016039">
    <property type="entry name" value="Thiolase-like"/>
</dbReference>
<protein>
    <submittedName>
        <fullName evidence="5">3-oxoacyl-ACP synthase</fullName>
    </submittedName>
</protein>
<feature type="domain" description="Beta-ketoacyl-[acyl-carrier-protein] synthase III N-terminal" evidence="4">
    <location>
        <begin position="114"/>
        <end position="191"/>
    </location>
</feature>
<feature type="domain" description="Beta-ketoacyl-[acyl-carrier-protein] synthase III C-terminal" evidence="3">
    <location>
        <begin position="255"/>
        <end position="331"/>
    </location>
</feature>
<dbReference type="Pfam" id="PF08545">
    <property type="entry name" value="ACP_syn_III"/>
    <property type="match status" value="1"/>
</dbReference>
<dbReference type="Gene3D" id="3.40.47.10">
    <property type="match status" value="1"/>
</dbReference>
<dbReference type="SUPFAM" id="SSF53901">
    <property type="entry name" value="Thiolase-like"/>
    <property type="match status" value="1"/>
</dbReference>
<reference evidence="5 6" key="1">
    <citation type="journal article" date="2014" name="Int. J. Syst. Evol. Microbiol.">
        <title>Complete genome sequence of Corynebacterium casei LMG S-19264T (=DSM 44701T), isolated from a smear-ripened cheese.</title>
        <authorList>
            <consortium name="US DOE Joint Genome Institute (JGI-PGF)"/>
            <person name="Walter F."/>
            <person name="Albersmeier A."/>
            <person name="Kalinowski J."/>
            <person name="Ruckert C."/>
        </authorList>
    </citation>
    <scope>NUCLEOTIDE SEQUENCE [LARGE SCALE GENOMIC DNA]</scope>
    <source>
        <strain evidence="5 6">CGMCC 1.15286</strain>
    </source>
</reference>
<dbReference type="CDD" id="cd00830">
    <property type="entry name" value="KAS_III"/>
    <property type="match status" value="1"/>
</dbReference>
<dbReference type="InterPro" id="IPR013747">
    <property type="entry name" value="ACP_syn_III_C"/>
</dbReference>
<sequence>MLISKFNNLQIAGIACAAPTQEITAEELSEKFGKEIVEKTIKMVGVQRSRQSVKKQLSSDLGYVAAKAILDTKQIDLSSIGVLLYVTQTPDYRAPATATILHKRLGLSIDCVAMDINLGCSGFVYGVHTACSLLNSLNSERALCIVGDTSSKLGSQEDRVSSLLFGDGTAAVLIEKSEQASPIEISLRSDGSRYDSILIPNGAFRAMTLTSEELALGHRGYPYPIMKGTDVFNFSITDVPKHMHEFLLNVDKSIVDYDCLALHQANLFMLKQIAKRIQASPAQLLISIDRYGNTSGASIPLSLVDRYGNDNHGEIRALMSGFGVGLSWGVISANLLAENILPMIYTDEFYDDPALSIEE</sequence>